<dbReference type="EMBL" id="QRVL01000020">
    <property type="protein sequence ID" value="RGS36653.1"/>
    <property type="molecule type" value="Genomic_DNA"/>
</dbReference>
<gene>
    <name evidence="2" type="ORF">DWX93_15120</name>
</gene>
<dbReference type="PANTHER" id="PTHR40044">
    <property type="entry name" value="INTEGRAL MEMBRANE PROTEIN-RELATED"/>
    <property type="match status" value="1"/>
</dbReference>
<feature type="transmembrane region" description="Helical" evidence="1">
    <location>
        <begin position="44"/>
        <end position="66"/>
    </location>
</feature>
<protein>
    <submittedName>
        <fullName evidence="2">QueT transporter family protein</fullName>
    </submittedName>
</protein>
<name>A0A174G7I7_9FIRM</name>
<keyword evidence="1" id="KW-0812">Transmembrane</keyword>
<keyword evidence="1" id="KW-1133">Transmembrane helix</keyword>
<dbReference type="InterPro" id="IPR010387">
    <property type="entry name" value="QueT"/>
</dbReference>
<comment type="caution">
    <text evidence="2">The sequence shown here is derived from an EMBL/GenBank/DDBJ whole genome shotgun (WGS) entry which is preliminary data.</text>
</comment>
<dbReference type="PANTHER" id="PTHR40044:SF1">
    <property type="entry name" value="INTEGRAL MEMBRANE PROTEIN"/>
    <property type="match status" value="1"/>
</dbReference>
<dbReference type="Pfam" id="PF06177">
    <property type="entry name" value="QueT"/>
    <property type="match status" value="1"/>
</dbReference>
<keyword evidence="1" id="KW-0472">Membrane</keyword>
<proteinExistence type="predicted"/>
<organism evidence="2 3">
    <name type="scientific">Roseburia hominis</name>
    <dbReference type="NCBI Taxonomy" id="301301"/>
    <lineage>
        <taxon>Bacteria</taxon>
        <taxon>Bacillati</taxon>
        <taxon>Bacillota</taxon>
        <taxon>Clostridia</taxon>
        <taxon>Lachnospirales</taxon>
        <taxon>Lachnospiraceae</taxon>
        <taxon>Roseburia</taxon>
    </lineage>
</organism>
<feature type="transmembrane region" description="Helical" evidence="1">
    <location>
        <begin position="72"/>
        <end position="93"/>
    </location>
</feature>
<reference evidence="2 3" key="1">
    <citation type="submission" date="2018-08" db="EMBL/GenBank/DDBJ databases">
        <title>A genome reference for cultivated species of the human gut microbiota.</title>
        <authorList>
            <person name="Zou Y."/>
            <person name="Xue W."/>
            <person name="Luo G."/>
        </authorList>
    </citation>
    <scope>NUCLEOTIDE SEQUENCE [LARGE SCALE GENOMIC DNA]</scope>
    <source>
        <strain evidence="2 3">AF22-12AC</strain>
    </source>
</reference>
<dbReference type="AlphaFoldDB" id="A0A174G7I7"/>
<feature type="transmembrane region" description="Helical" evidence="1">
    <location>
        <begin position="136"/>
        <end position="159"/>
    </location>
</feature>
<dbReference type="RefSeq" id="WP_014079975.1">
    <property type="nucleotide sequence ID" value="NZ_CAKMUY010000004.1"/>
</dbReference>
<dbReference type="GeneID" id="93723622"/>
<evidence type="ECO:0000313" key="3">
    <source>
        <dbReference type="Proteomes" id="UP000266172"/>
    </source>
</evidence>
<dbReference type="OMA" id="ARNEYWA"/>
<feature type="transmembrane region" description="Helical" evidence="1">
    <location>
        <begin position="98"/>
        <end position="116"/>
    </location>
</feature>
<sequence length="171" mass="18498">MRNSKVQFIVHAAMIAAIYVVLTYFISAFNLASGAIQVRISEALTILPYFTPAAIPGLFVGCLLANLLTGAAIYDVIFGSLATLLGAVGTYLLRKHKFLCTLAPVVSNIIIIPLVLRYGYGLTMEYGGRDWSIPFYMLTVGAGEIICCCVLGTILLNALAKVRNAIFKKED</sequence>
<feature type="transmembrane region" description="Helical" evidence="1">
    <location>
        <begin position="6"/>
        <end position="32"/>
    </location>
</feature>
<evidence type="ECO:0000313" key="2">
    <source>
        <dbReference type="EMBL" id="RGS36653.1"/>
    </source>
</evidence>
<dbReference type="Proteomes" id="UP000266172">
    <property type="component" value="Unassembled WGS sequence"/>
</dbReference>
<accession>A0A174G7I7</accession>
<dbReference type="PIRSF" id="PIRSF031501">
    <property type="entry name" value="QueT"/>
    <property type="match status" value="1"/>
</dbReference>
<evidence type="ECO:0000256" key="1">
    <source>
        <dbReference type="SAM" id="Phobius"/>
    </source>
</evidence>